<sequence length="579" mass="67917">MSQAFEVLSIPIEAEQTEESHICVECNQTGKKQKAFYWCQDCLNYYCKEHDKIIHSFSVFSKHQRTEIDKIATSLNSKNPLKCEKHNEKLEIYCFDDEKIICYKCAISKHNGHALKPISEFNDNWNILDPNYKEEIKQQGHFNTTVKERKHLLEMVEKEKKKIEKKSVNLKKQVQKKYIILQELIENKINEIKNSIDQEKNDKIKKLNKQYNIESGNISDLENFPKIVKYLNLAKKNNNYFEIIQKELIIKKLCSLTKIQPELVCTVGKKQIFTVENQIQSINNLQITSVISIQNSLIKIGPNLLKPLFTNIVVELRGESNNYIPEIDIYKSELYVIKWDVEEYDENKRIYLNDLNWKRIEQAENNQNIKISCFQSQFQIDDAGKYLLNMTINDVTFPRKQIEFSPTSASKILPFEVLSKLFQLIPNGFDLKLNYQLGRDAKDMKVWRQKCYDKGQSLVILKGDANHIFGGYSEYGWKDYGGQYQRSDNSFLFYFDVNNQLKILNLIENKKKYAICWNRQRGPLFGEGATLRVEDSFRAEFKDRYSTYQKPPRGSLDFLGVATGLFTNILSFECFCEKL</sequence>
<name>A0ABQ8XC12_9EUKA</name>
<dbReference type="CDD" id="cd19769">
    <property type="entry name" value="Bbox2_TRIM16-like"/>
    <property type="match status" value="1"/>
</dbReference>
<dbReference type="PANTHER" id="PTHR25462:SF296">
    <property type="entry name" value="MEIOTIC P26, ISOFORM F"/>
    <property type="match status" value="1"/>
</dbReference>
<organism evidence="4 5">
    <name type="scientific">Anaeramoeba flamelloides</name>
    <dbReference type="NCBI Taxonomy" id="1746091"/>
    <lineage>
        <taxon>Eukaryota</taxon>
        <taxon>Metamonada</taxon>
        <taxon>Anaeramoebidae</taxon>
        <taxon>Anaeramoeba</taxon>
    </lineage>
</organism>
<dbReference type="CDD" id="cd19757">
    <property type="entry name" value="Bbox1"/>
    <property type="match status" value="1"/>
</dbReference>
<keyword evidence="1" id="KW-0479">Metal-binding</keyword>
<keyword evidence="5" id="KW-1185">Reference proteome</keyword>
<dbReference type="Proteomes" id="UP001150062">
    <property type="component" value="Unassembled WGS sequence"/>
</dbReference>
<dbReference type="PROSITE" id="PS50119">
    <property type="entry name" value="ZF_BBOX"/>
    <property type="match status" value="1"/>
</dbReference>
<keyword evidence="2" id="KW-0175">Coiled coil</keyword>
<dbReference type="InterPro" id="IPR000315">
    <property type="entry name" value="Znf_B-box"/>
</dbReference>
<proteinExistence type="predicted"/>
<comment type="caution">
    <text evidence="4">The sequence shown here is derived from an EMBL/GenBank/DDBJ whole genome shotgun (WGS) entry which is preliminary data.</text>
</comment>
<dbReference type="Gene3D" id="3.30.160.60">
    <property type="entry name" value="Classic Zinc Finger"/>
    <property type="match status" value="1"/>
</dbReference>
<dbReference type="EMBL" id="JAOAOG010000319">
    <property type="protein sequence ID" value="KAJ6229639.1"/>
    <property type="molecule type" value="Genomic_DNA"/>
</dbReference>
<dbReference type="Pfam" id="PF00643">
    <property type="entry name" value="zf-B_box"/>
    <property type="match status" value="1"/>
</dbReference>
<dbReference type="InterPro" id="IPR006571">
    <property type="entry name" value="TLDc_dom"/>
</dbReference>
<evidence type="ECO:0000313" key="5">
    <source>
        <dbReference type="Proteomes" id="UP001150062"/>
    </source>
</evidence>
<keyword evidence="1" id="KW-0862">Zinc</keyword>
<evidence type="ECO:0000256" key="2">
    <source>
        <dbReference type="SAM" id="Coils"/>
    </source>
</evidence>
<dbReference type="PANTHER" id="PTHR25462">
    <property type="entry name" value="BONUS, ISOFORM C-RELATED"/>
    <property type="match status" value="1"/>
</dbReference>
<gene>
    <name evidence="4" type="ORF">M0813_07597</name>
</gene>
<dbReference type="Pfam" id="PF07534">
    <property type="entry name" value="TLD"/>
    <property type="match status" value="1"/>
</dbReference>
<keyword evidence="1" id="KW-0863">Zinc-finger</keyword>
<dbReference type="SMART" id="SM00336">
    <property type="entry name" value="BBOX"/>
    <property type="match status" value="2"/>
</dbReference>
<evidence type="ECO:0000259" key="3">
    <source>
        <dbReference type="PROSITE" id="PS50119"/>
    </source>
</evidence>
<feature type="domain" description="B box-type" evidence="3">
    <location>
        <begin position="78"/>
        <end position="118"/>
    </location>
</feature>
<evidence type="ECO:0000313" key="4">
    <source>
        <dbReference type="EMBL" id="KAJ6229639.1"/>
    </source>
</evidence>
<feature type="coiled-coil region" evidence="2">
    <location>
        <begin position="146"/>
        <end position="202"/>
    </location>
</feature>
<dbReference type="InterPro" id="IPR047153">
    <property type="entry name" value="TRIM45/56/19-like"/>
</dbReference>
<evidence type="ECO:0000256" key="1">
    <source>
        <dbReference type="PROSITE-ProRule" id="PRU00024"/>
    </source>
</evidence>
<accession>A0ABQ8XC12</accession>
<protein>
    <recommendedName>
        <fullName evidence="3">B box-type domain-containing protein</fullName>
    </recommendedName>
</protein>
<reference evidence="4" key="1">
    <citation type="submission" date="2022-08" db="EMBL/GenBank/DDBJ databases">
        <title>Novel sulfate-reducing endosymbionts in the free-living metamonad Anaeramoeba.</title>
        <authorList>
            <person name="Jerlstrom-Hultqvist J."/>
            <person name="Cepicka I."/>
            <person name="Gallot-Lavallee L."/>
            <person name="Salas-Leiva D."/>
            <person name="Curtis B.A."/>
            <person name="Zahonova K."/>
            <person name="Pipaliya S."/>
            <person name="Dacks J."/>
            <person name="Roger A.J."/>
        </authorList>
    </citation>
    <scope>NUCLEOTIDE SEQUENCE</scope>
    <source>
        <strain evidence="4">Schooner1</strain>
    </source>
</reference>
<dbReference type="SUPFAM" id="SSF57845">
    <property type="entry name" value="B-box zinc-binding domain"/>
    <property type="match status" value="1"/>
</dbReference>